<accession>A0A2T7FSX8</accession>
<evidence type="ECO:0000313" key="2">
    <source>
        <dbReference type="Proteomes" id="UP000244817"/>
    </source>
</evidence>
<evidence type="ECO:0000313" key="1">
    <source>
        <dbReference type="EMBL" id="PVA05253.1"/>
    </source>
</evidence>
<dbReference type="EMBL" id="QCYG01000013">
    <property type="protein sequence ID" value="PVA05253.1"/>
    <property type="molecule type" value="Genomic_DNA"/>
</dbReference>
<dbReference type="Proteomes" id="UP000244817">
    <property type="component" value="Unassembled WGS sequence"/>
</dbReference>
<protein>
    <recommendedName>
        <fullName evidence="3">TIGR04255 family protein</fullName>
    </recommendedName>
</protein>
<dbReference type="InterPro" id="IPR026349">
    <property type="entry name" value="CHP04255"/>
</dbReference>
<dbReference type="AlphaFoldDB" id="A0A2T7FSX8"/>
<dbReference type="NCBIfam" id="TIGR04255">
    <property type="entry name" value="sporadTIGR04255"/>
    <property type="match status" value="1"/>
</dbReference>
<proteinExistence type="predicted"/>
<organism evidence="1 2">
    <name type="scientific">Thalassorhabdomicrobium marinisediminis</name>
    <dbReference type="NCBI Taxonomy" id="2170577"/>
    <lineage>
        <taxon>Bacteria</taxon>
        <taxon>Pseudomonadati</taxon>
        <taxon>Pseudomonadota</taxon>
        <taxon>Alphaproteobacteria</taxon>
        <taxon>Rhodobacterales</taxon>
        <taxon>Paracoccaceae</taxon>
        <taxon>Thalassorhabdomicrobium</taxon>
    </lineage>
</organism>
<gene>
    <name evidence="1" type="ORF">DC363_16275</name>
</gene>
<name>A0A2T7FSX8_9RHOB</name>
<sequence length="274" mass="30617">MGRDMSQPADDPLFGEVPASVPLADAPLVRVLAQVRFSKISKISNESYIADFQEALRSQYPHVRADTVQSVELRVSGKEIQHQAVESTVWRFLDPEKVIQISLATDFIALETAKYISREDFLERMHVILAALTTSISPPLVERVGFRYVDRLVGEDFLGELSTLIRSELLNVLQPNLAQHIEISMSEIVGKTAEGKLIARYGLAPKGFSHDPEVAPPVDEASWVLDVDSFSADCASTLLEPDSLCTELDKVAARAYAFFRWSITEEFMNRFRGE</sequence>
<evidence type="ECO:0008006" key="3">
    <source>
        <dbReference type="Google" id="ProtNLM"/>
    </source>
</evidence>
<keyword evidence="2" id="KW-1185">Reference proteome</keyword>
<reference evidence="1 2" key="1">
    <citation type="submission" date="2018-04" db="EMBL/GenBank/DDBJ databases">
        <title>Pelagivirga bohaiensis gen. nov., sp. nov., a bacterium isolated from the Bohai Sea.</title>
        <authorList>
            <person name="Ji X."/>
        </authorList>
    </citation>
    <scope>NUCLEOTIDE SEQUENCE [LARGE SCALE GENOMIC DNA]</scope>
    <source>
        <strain evidence="1 2">BH-SD16</strain>
    </source>
</reference>
<comment type="caution">
    <text evidence="1">The sequence shown here is derived from an EMBL/GenBank/DDBJ whole genome shotgun (WGS) entry which is preliminary data.</text>
</comment>